<organism evidence="1 2">
    <name type="scientific">Chromobacterium fluminis</name>
    <dbReference type="NCBI Taxonomy" id="3044269"/>
    <lineage>
        <taxon>Bacteria</taxon>
        <taxon>Pseudomonadati</taxon>
        <taxon>Pseudomonadota</taxon>
        <taxon>Betaproteobacteria</taxon>
        <taxon>Neisseriales</taxon>
        <taxon>Chromobacteriaceae</taxon>
        <taxon>Chromobacterium</taxon>
    </lineage>
</organism>
<proteinExistence type="predicted"/>
<sequence length="148" mass="16022">MAINKEALLGLIAQLDDKNLIEFVILTCGMRHYSSHVAQFEVFGRGAGWVLAVHSLPASAPARGTVADLRQAIQLAPASALVGIKLVDARGGWGWVTGLTYPLLLSKTDDGTPLMVVRCQLDDFCDFDGKARFDVACEFYDPQGLLLD</sequence>
<dbReference type="RefSeq" id="WP_166450964.1">
    <property type="nucleotide sequence ID" value="NZ_JAAOMA010000004.1"/>
</dbReference>
<accession>A0ABX0KY22</accession>
<reference evidence="1 2" key="1">
    <citation type="submission" date="2020-03" db="EMBL/GenBank/DDBJ databases">
        <title>Draft genome sequence of environmentally isolated cultures.</title>
        <authorList>
            <person name="Wilson H.S."/>
            <person name="De Leon M.E."/>
        </authorList>
    </citation>
    <scope>NUCLEOTIDE SEQUENCE [LARGE SCALE GENOMIC DNA]</scope>
    <source>
        <strain evidence="1 2">HSC-31F16</strain>
    </source>
</reference>
<protein>
    <submittedName>
        <fullName evidence="1">Uncharacterized protein</fullName>
    </submittedName>
</protein>
<evidence type="ECO:0000313" key="1">
    <source>
        <dbReference type="EMBL" id="NHR04447.1"/>
    </source>
</evidence>
<dbReference type="Proteomes" id="UP001515641">
    <property type="component" value="Unassembled WGS sequence"/>
</dbReference>
<comment type="caution">
    <text evidence="1">The sequence shown here is derived from an EMBL/GenBank/DDBJ whole genome shotgun (WGS) entry which is preliminary data.</text>
</comment>
<gene>
    <name evidence="1" type="ORF">HA052_04480</name>
</gene>
<dbReference type="EMBL" id="JAAOMA010000004">
    <property type="protein sequence ID" value="NHR04447.1"/>
    <property type="molecule type" value="Genomic_DNA"/>
</dbReference>
<name>A0ABX0KY22_9NEIS</name>
<evidence type="ECO:0000313" key="2">
    <source>
        <dbReference type="Proteomes" id="UP001515641"/>
    </source>
</evidence>
<keyword evidence="2" id="KW-1185">Reference proteome</keyword>